<feature type="transmembrane region" description="Helical" evidence="1">
    <location>
        <begin position="196"/>
        <end position="218"/>
    </location>
</feature>
<dbReference type="EMBL" id="JAYKXP010000040">
    <property type="protein sequence ID" value="KAK7039082.1"/>
    <property type="molecule type" value="Genomic_DNA"/>
</dbReference>
<gene>
    <name evidence="2" type="ORF">VNI00_010246</name>
</gene>
<evidence type="ECO:0000256" key="1">
    <source>
        <dbReference type="SAM" id="Phobius"/>
    </source>
</evidence>
<comment type="caution">
    <text evidence="2">The sequence shown here is derived from an EMBL/GenBank/DDBJ whole genome shotgun (WGS) entry which is preliminary data.</text>
</comment>
<dbReference type="Proteomes" id="UP001383192">
    <property type="component" value="Unassembled WGS sequence"/>
</dbReference>
<accession>A0AAW0CJK9</accession>
<keyword evidence="3" id="KW-1185">Reference proteome</keyword>
<keyword evidence="1" id="KW-0812">Transmembrane</keyword>
<evidence type="ECO:0000313" key="2">
    <source>
        <dbReference type="EMBL" id="KAK7039082.1"/>
    </source>
</evidence>
<proteinExistence type="predicted"/>
<evidence type="ECO:0000313" key="3">
    <source>
        <dbReference type="Proteomes" id="UP001383192"/>
    </source>
</evidence>
<organism evidence="2 3">
    <name type="scientific">Paramarasmius palmivorus</name>
    <dbReference type="NCBI Taxonomy" id="297713"/>
    <lineage>
        <taxon>Eukaryota</taxon>
        <taxon>Fungi</taxon>
        <taxon>Dikarya</taxon>
        <taxon>Basidiomycota</taxon>
        <taxon>Agaricomycotina</taxon>
        <taxon>Agaricomycetes</taxon>
        <taxon>Agaricomycetidae</taxon>
        <taxon>Agaricales</taxon>
        <taxon>Marasmiineae</taxon>
        <taxon>Marasmiaceae</taxon>
        <taxon>Paramarasmius</taxon>
    </lineage>
</organism>
<protein>
    <submittedName>
        <fullName evidence="2">Uncharacterized protein</fullName>
    </submittedName>
</protein>
<dbReference type="AlphaFoldDB" id="A0AAW0CJK9"/>
<feature type="transmembrane region" description="Helical" evidence="1">
    <location>
        <begin position="121"/>
        <end position="144"/>
    </location>
</feature>
<keyword evidence="1" id="KW-0472">Membrane</keyword>
<feature type="transmembrane region" description="Helical" evidence="1">
    <location>
        <begin position="238"/>
        <end position="258"/>
    </location>
</feature>
<name>A0AAW0CJK9_9AGAR</name>
<sequence length="266" mass="29648">MSDLKKTALSLKIGTASQFLLYGIYAEMLGICIYVLRKNVQRHYQRLIFVLLLLFLLISADVMLTVAYDILPAISRSSGHGTSSEKRLDIAHLSIVLVTNALADAILLYRCYIVWGGRWKVIVIPTLIYVASHVAASIVMGVLMTSALPTASWFNSVLKSFKELMWMDPAVRLYKLMYDTTGYLGSKSKRLYRMLITISLESGILYAGLLLFVFGWALSSNGLNISTELDACIRSWSIILGIMPTVIIFRVAIGVSFGDEKKDELT</sequence>
<feature type="transmembrane region" description="Helical" evidence="1">
    <location>
        <begin position="90"/>
        <end position="109"/>
    </location>
</feature>
<reference evidence="2 3" key="1">
    <citation type="submission" date="2024-01" db="EMBL/GenBank/DDBJ databases">
        <title>A draft genome for a cacao thread blight-causing isolate of Paramarasmius palmivorus.</title>
        <authorList>
            <person name="Baruah I.K."/>
            <person name="Bukari Y."/>
            <person name="Amoako-Attah I."/>
            <person name="Meinhardt L.W."/>
            <person name="Bailey B.A."/>
            <person name="Cohen S.P."/>
        </authorList>
    </citation>
    <scope>NUCLEOTIDE SEQUENCE [LARGE SCALE GENOMIC DNA]</scope>
    <source>
        <strain evidence="2 3">GH-12</strain>
    </source>
</reference>
<feature type="transmembrane region" description="Helical" evidence="1">
    <location>
        <begin position="19"/>
        <end position="36"/>
    </location>
</feature>
<feature type="transmembrane region" description="Helical" evidence="1">
    <location>
        <begin position="48"/>
        <end position="70"/>
    </location>
</feature>
<keyword evidence="1" id="KW-1133">Transmembrane helix</keyword>